<dbReference type="InterPro" id="IPR039042">
    <property type="entry name" value="Alg13-like"/>
</dbReference>
<dbReference type="STRING" id="763665.A0A2G5BL61"/>
<comment type="function">
    <text evidence="9 12">Involved in protein N-glycosylation. Essential for the second step of the dolichol-linked oligosaccharide pathway.</text>
</comment>
<dbReference type="AlphaFoldDB" id="A0A2G5BL61"/>
<evidence type="ECO:0000256" key="11">
    <source>
        <dbReference type="ARBA" id="ARBA00048184"/>
    </source>
</evidence>
<sequence>MAAYVTVGSTGFDELVRTVSTREFLQALAGRGFNRLVVQCGYSFGLFKPPPTESETFGIAMESFDYTTWPQRLVDQADLIICHAGAGSILEALHSGKPTIAVVNRGLADNHQNEVASELATTGYLVVTEPRNLASVVAESGYASLRPYPRADPRPIGEVIDEETML</sequence>
<proteinExistence type="inferred from homology"/>
<dbReference type="PANTHER" id="PTHR12867">
    <property type="entry name" value="GLYCOSYL TRANSFERASE-RELATED"/>
    <property type="match status" value="1"/>
</dbReference>
<comment type="catalytic activity">
    <reaction evidence="11">
        <text>an N-acetyl-alpha-D-glucosaminyl-diphospho-di-trans,poly-cis-dolichol + UDP-N-acetyl-alpha-D-glucosamine = an N,N'-diacetylchitobiosyl-diphospho-di-trans,poly-cis-dolichol + UDP + H(+)</text>
        <dbReference type="Rhea" id="RHEA:23380"/>
        <dbReference type="Rhea" id="RHEA-COMP:19507"/>
        <dbReference type="Rhea" id="RHEA-COMP:19510"/>
        <dbReference type="ChEBI" id="CHEBI:15378"/>
        <dbReference type="ChEBI" id="CHEBI:57269"/>
        <dbReference type="ChEBI" id="CHEBI:57705"/>
        <dbReference type="ChEBI" id="CHEBI:58223"/>
        <dbReference type="ChEBI" id="CHEBI:58427"/>
        <dbReference type="EC" id="2.4.1.141"/>
    </reaction>
</comment>
<evidence type="ECO:0000259" key="13">
    <source>
        <dbReference type="Pfam" id="PF04101"/>
    </source>
</evidence>
<evidence type="ECO:0000256" key="4">
    <source>
        <dbReference type="ARBA" id="ARBA00012614"/>
    </source>
</evidence>
<evidence type="ECO:0000256" key="12">
    <source>
        <dbReference type="RuleBase" id="RU362128"/>
    </source>
</evidence>
<dbReference type="GO" id="GO:0005783">
    <property type="term" value="C:endoplasmic reticulum"/>
    <property type="evidence" value="ECO:0007669"/>
    <property type="project" value="UniProtKB-SubCell"/>
</dbReference>
<protein>
    <recommendedName>
        <fullName evidence="5 12">UDP-N-acetylglucosamine transferase subunit ALG13</fullName>
        <ecNumber evidence="4 12">2.4.1.141</ecNumber>
    </recommendedName>
    <alternativeName>
        <fullName evidence="10 12">Asparagine-linked glycosylation protein 13</fullName>
    </alternativeName>
</protein>
<evidence type="ECO:0000256" key="5">
    <source>
        <dbReference type="ARBA" id="ARBA00017468"/>
    </source>
</evidence>
<keyword evidence="7 12" id="KW-0808">Transferase</keyword>
<evidence type="ECO:0000256" key="3">
    <source>
        <dbReference type="ARBA" id="ARBA00011198"/>
    </source>
</evidence>
<gene>
    <name evidence="12" type="primary">ALG13</name>
    <name evidence="14" type="ORF">COEREDRAFT_36487</name>
</gene>
<evidence type="ECO:0000313" key="15">
    <source>
        <dbReference type="Proteomes" id="UP000242474"/>
    </source>
</evidence>
<evidence type="ECO:0000256" key="2">
    <source>
        <dbReference type="ARBA" id="ARBA00006962"/>
    </source>
</evidence>
<comment type="subunit">
    <text evidence="3 12">Heterodimer with ALG14 to form a functional enzyme.</text>
</comment>
<evidence type="ECO:0000256" key="8">
    <source>
        <dbReference type="ARBA" id="ARBA00022824"/>
    </source>
</evidence>
<name>A0A2G5BL61_COERN</name>
<dbReference type="EMBL" id="KZ303486">
    <property type="protein sequence ID" value="PIA19507.1"/>
    <property type="molecule type" value="Genomic_DNA"/>
</dbReference>
<keyword evidence="15" id="KW-1185">Reference proteome</keyword>
<dbReference type="GO" id="GO:0004577">
    <property type="term" value="F:N-acetylglucosaminyldiphosphodolichol N-acetylglucosaminyltransferase activity"/>
    <property type="evidence" value="ECO:0007669"/>
    <property type="project" value="UniProtKB-EC"/>
</dbReference>
<accession>A0A2G5BL61</accession>
<dbReference type="GO" id="GO:0006488">
    <property type="term" value="P:dolichol-linked oligosaccharide biosynthetic process"/>
    <property type="evidence" value="ECO:0007669"/>
    <property type="project" value="InterPro"/>
</dbReference>
<dbReference type="Pfam" id="PF04101">
    <property type="entry name" value="Glyco_tran_28_C"/>
    <property type="match status" value="1"/>
</dbReference>
<evidence type="ECO:0000256" key="9">
    <source>
        <dbReference type="ARBA" id="ARBA00024804"/>
    </source>
</evidence>
<evidence type="ECO:0000256" key="1">
    <source>
        <dbReference type="ARBA" id="ARBA00004240"/>
    </source>
</evidence>
<keyword evidence="8 12" id="KW-0256">Endoplasmic reticulum</keyword>
<dbReference type="PANTHER" id="PTHR12867:SF6">
    <property type="entry name" value="N-ACETYLGLUCOSAMINYLDIPHOSPHODOLICHOL N-ACETYLGLUCOSAMINYLTRANSFERASE"/>
    <property type="match status" value="1"/>
</dbReference>
<comment type="subcellular location">
    <subcellularLocation>
        <location evidence="1 12">Endoplasmic reticulum</location>
    </subcellularLocation>
</comment>
<evidence type="ECO:0000256" key="7">
    <source>
        <dbReference type="ARBA" id="ARBA00022679"/>
    </source>
</evidence>
<keyword evidence="6 12" id="KW-0328">Glycosyltransferase</keyword>
<comment type="similarity">
    <text evidence="2 12">Belongs to the glycosyltransferase 28 family.</text>
</comment>
<organism evidence="14 15">
    <name type="scientific">Coemansia reversa (strain ATCC 12441 / NRRL 1564)</name>
    <dbReference type="NCBI Taxonomy" id="763665"/>
    <lineage>
        <taxon>Eukaryota</taxon>
        <taxon>Fungi</taxon>
        <taxon>Fungi incertae sedis</taxon>
        <taxon>Zoopagomycota</taxon>
        <taxon>Kickxellomycotina</taxon>
        <taxon>Kickxellomycetes</taxon>
        <taxon>Kickxellales</taxon>
        <taxon>Kickxellaceae</taxon>
        <taxon>Coemansia</taxon>
    </lineage>
</organism>
<dbReference type="Proteomes" id="UP000242474">
    <property type="component" value="Unassembled WGS sequence"/>
</dbReference>
<feature type="domain" description="Glycosyl transferase family 28 C-terminal" evidence="13">
    <location>
        <begin position="4"/>
        <end position="149"/>
    </location>
</feature>
<dbReference type="Gene3D" id="3.40.50.2000">
    <property type="entry name" value="Glycogen Phosphorylase B"/>
    <property type="match status" value="1"/>
</dbReference>
<dbReference type="InterPro" id="IPR007235">
    <property type="entry name" value="Glyco_trans_28_C"/>
</dbReference>
<reference evidence="14 15" key="1">
    <citation type="journal article" date="2015" name="Genome Biol. Evol.">
        <title>Phylogenomic analyses indicate that early fungi evolved digesting cell walls of algal ancestors of land plants.</title>
        <authorList>
            <person name="Chang Y."/>
            <person name="Wang S."/>
            <person name="Sekimoto S."/>
            <person name="Aerts A.L."/>
            <person name="Choi C."/>
            <person name="Clum A."/>
            <person name="LaButti K.M."/>
            <person name="Lindquist E.A."/>
            <person name="Yee Ngan C."/>
            <person name="Ohm R.A."/>
            <person name="Salamov A.A."/>
            <person name="Grigoriev I.V."/>
            <person name="Spatafora J.W."/>
            <person name="Berbee M.L."/>
        </authorList>
    </citation>
    <scope>NUCLEOTIDE SEQUENCE [LARGE SCALE GENOMIC DNA]</scope>
    <source>
        <strain evidence="14 15">NRRL 1564</strain>
    </source>
</reference>
<evidence type="ECO:0000256" key="10">
    <source>
        <dbReference type="ARBA" id="ARBA00032061"/>
    </source>
</evidence>
<evidence type="ECO:0000256" key="6">
    <source>
        <dbReference type="ARBA" id="ARBA00022676"/>
    </source>
</evidence>
<evidence type="ECO:0000313" key="14">
    <source>
        <dbReference type="EMBL" id="PIA19507.1"/>
    </source>
</evidence>
<dbReference type="EC" id="2.4.1.141" evidence="4 12"/>
<dbReference type="SUPFAM" id="SSF53756">
    <property type="entry name" value="UDP-Glycosyltransferase/glycogen phosphorylase"/>
    <property type="match status" value="1"/>
</dbReference>
<dbReference type="OrthoDB" id="20273at2759"/>